<protein>
    <recommendedName>
        <fullName evidence="2">Protein kinase domain-containing protein</fullName>
    </recommendedName>
</protein>
<feature type="compositionally biased region" description="Basic and acidic residues" evidence="1">
    <location>
        <begin position="1"/>
        <end position="15"/>
    </location>
</feature>
<dbReference type="SMART" id="SM00220">
    <property type="entry name" value="S_TKc"/>
    <property type="match status" value="1"/>
</dbReference>
<dbReference type="SUPFAM" id="SSF56112">
    <property type="entry name" value="Protein kinase-like (PK-like)"/>
    <property type="match status" value="1"/>
</dbReference>
<dbReference type="InterPro" id="IPR000719">
    <property type="entry name" value="Prot_kinase_dom"/>
</dbReference>
<gene>
    <name evidence="3" type="ORF">VKT23_014951</name>
</gene>
<feature type="domain" description="Protein kinase" evidence="2">
    <location>
        <begin position="96"/>
        <end position="359"/>
    </location>
</feature>
<sequence>MPGSLRQDRNAEGSIRRSRSVVLSRHAGQEAGNSGISTKFASSQEIADCMDGFTKEFDSRMEGKTLIKARRTTLDFCLKHSIYPHSLDRHLKTDIVTDKYPCQRGGSSDVYFGRLNGKPAALKRFRSFQHSDERDERVLRKKFINEAMITRALDHEHTIPFLTVEDNESGLYIVTPWMENGNVVQYLKAGPLGLEEKMVDQITRGLLYLREQSIVHADIKSDNILVDSRGNARIADFGNAFYLGQYDSSSSSDSSPGTHPWVAPELIMAGENGEVATPSFSSDVFAFGMVIYEIYSKEIPLLAFANGKQFRAAMLILEGSRPQRPSTIPDDMWTLVQACWTQDPSERPSIDEICRRVSVA</sequence>
<evidence type="ECO:0000313" key="4">
    <source>
        <dbReference type="Proteomes" id="UP001498398"/>
    </source>
</evidence>
<dbReference type="Proteomes" id="UP001498398">
    <property type="component" value="Unassembled WGS sequence"/>
</dbReference>
<dbReference type="InterPro" id="IPR051681">
    <property type="entry name" value="Ser/Thr_Kinases-Pseudokinases"/>
</dbReference>
<comment type="caution">
    <text evidence="3">The sequence shown here is derived from an EMBL/GenBank/DDBJ whole genome shotgun (WGS) entry which is preliminary data.</text>
</comment>
<evidence type="ECO:0000313" key="3">
    <source>
        <dbReference type="EMBL" id="KAK7445090.1"/>
    </source>
</evidence>
<feature type="region of interest" description="Disordered" evidence="1">
    <location>
        <begin position="1"/>
        <end position="36"/>
    </location>
</feature>
<accession>A0ABR1J076</accession>
<dbReference type="Pfam" id="PF07714">
    <property type="entry name" value="PK_Tyr_Ser-Thr"/>
    <property type="match status" value="1"/>
</dbReference>
<dbReference type="EMBL" id="JBANRG010000048">
    <property type="protein sequence ID" value="KAK7445090.1"/>
    <property type="molecule type" value="Genomic_DNA"/>
</dbReference>
<dbReference type="PROSITE" id="PS00108">
    <property type="entry name" value="PROTEIN_KINASE_ST"/>
    <property type="match status" value="1"/>
</dbReference>
<name>A0ABR1J076_9AGAR</name>
<dbReference type="InterPro" id="IPR011009">
    <property type="entry name" value="Kinase-like_dom_sf"/>
</dbReference>
<reference evidence="3 4" key="1">
    <citation type="submission" date="2024-01" db="EMBL/GenBank/DDBJ databases">
        <title>A draft genome for the cacao thread blight pathogen Marasmiellus scandens.</title>
        <authorList>
            <person name="Baruah I.K."/>
            <person name="Leung J."/>
            <person name="Bukari Y."/>
            <person name="Amoako-Attah I."/>
            <person name="Meinhardt L.W."/>
            <person name="Bailey B.A."/>
            <person name="Cohen S.P."/>
        </authorList>
    </citation>
    <scope>NUCLEOTIDE SEQUENCE [LARGE SCALE GENOMIC DNA]</scope>
    <source>
        <strain evidence="3 4">GH-19</strain>
    </source>
</reference>
<dbReference type="Gene3D" id="1.10.510.10">
    <property type="entry name" value="Transferase(Phosphotransferase) domain 1"/>
    <property type="match status" value="1"/>
</dbReference>
<keyword evidence="4" id="KW-1185">Reference proteome</keyword>
<organism evidence="3 4">
    <name type="scientific">Marasmiellus scandens</name>
    <dbReference type="NCBI Taxonomy" id="2682957"/>
    <lineage>
        <taxon>Eukaryota</taxon>
        <taxon>Fungi</taxon>
        <taxon>Dikarya</taxon>
        <taxon>Basidiomycota</taxon>
        <taxon>Agaricomycotina</taxon>
        <taxon>Agaricomycetes</taxon>
        <taxon>Agaricomycetidae</taxon>
        <taxon>Agaricales</taxon>
        <taxon>Marasmiineae</taxon>
        <taxon>Omphalotaceae</taxon>
        <taxon>Marasmiellus</taxon>
    </lineage>
</organism>
<dbReference type="InterPro" id="IPR008271">
    <property type="entry name" value="Ser/Thr_kinase_AS"/>
</dbReference>
<dbReference type="PROSITE" id="PS50011">
    <property type="entry name" value="PROTEIN_KINASE_DOM"/>
    <property type="match status" value="1"/>
</dbReference>
<evidence type="ECO:0000259" key="2">
    <source>
        <dbReference type="PROSITE" id="PS50011"/>
    </source>
</evidence>
<dbReference type="PRINTS" id="PR00109">
    <property type="entry name" value="TYRKINASE"/>
</dbReference>
<dbReference type="PANTHER" id="PTHR44329">
    <property type="entry name" value="SERINE/THREONINE-PROTEIN KINASE TNNI3K-RELATED"/>
    <property type="match status" value="1"/>
</dbReference>
<evidence type="ECO:0000256" key="1">
    <source>
        <dbReference type="SAM" id="MobiDB-lite"/>
    </source>
</evidence>
<proteinExistence type="predicted"/>
<dbReference type="InterPro" id="IPR001245">
    <property type="entry name" value="Ser-Thr/Tyr_kinase_cat_dom"/>
</dbReference>